<dbReference type="InterPro" id="IPR017900">
    <property type="entry name" value="4Fe4S_Fe_S_CS"/>
</dbReference>
<dbReference type="PRINTS" id="PR00368">
    <property type="entry name" value="FADPNR"/>
</dbReference>
<comment type="similarity">
    <text evidence="2">Belongs to the HdrA family.</text>
</comment>
<gene>
    <name evidence="10" type="ORF">MNBD_GAMMA07-2249</name>
</gene>
<accession>A0A3B0WQY7</accession>
<dbReference type="InterPro" id="IPR039650">
    <property type="entry name" value="HdrA-like"/>
</dbReference>
<dbReference type="Pfam" id="PF02662">
    <property type="entry name" value="FlpD"/>
    <property type="match status" value="1"/>
</dbReference>
<feature type="domain" description="4Fe-4S ferredoxin-type" evidence="9">
    <location>
        <begin position="398"/>
        <end position="427"/>
    </location>
</feature>
<protein>
    <submittedName>
        <fullName evidence="10">Anaerobic respiratory complex protein QmoB</fullName>
    </submittedName>
</protein>
<dbReference type="GO" id="GO:0051539">
    <property type="term" value="F:4 iron, 4 sulfur cluster binding"/>
    <property type="evidence" value="ECO:0007669"/>
    <property type="project" value="UniProtKB-KW"/>
</dbReference>
<dbReference type="EMBL" id="UOFF01000075">
    <property type="protein sequence ID" value="VAW55010.1"/>
    <property type="molecule type" value="Genomic_DNA"/>
</dbReference>
<reference evidence="10" key="1">
    <citation type="submission" date="2018-06" db="EMBL/GenBank/DDBJ databases">
        <authorList>
            <person name="Zhirakovskaya E."/>
        </authorList>
    </citation>
    <scope>NUCLEOTIDE SEQUENCE</scope>
</reference>
<keyword evidence="5" id="KW-0285">Flavoprotein</keyword>
<organism evidence="10">
    <name type="scientific">hydrothermal vent metagenome</name>
    <dbReference type="NCBI Taxonomy" id="652676"/>
    <lineage>
        <taxon>unclassified sequences</taxon>
        <taxon>metagenomes</taxon>
        <taxon>ecological metagenomes</taxon>
    </lineage>
</organism>
<name>A0A3B0WQY7_9ZZZZ</name>
<evidence type="ECO:0000256" key="4">
    <source>
        <dbReference type="ARBA" id="ARBA00022723"/>
    </source>
</evidence>
<feature type="domain" description="4Fe-4S ferredoxin-type" evidence="9">
    <location>
        <begin position="428"/>
        <end position="457"/>
    </location>
</feature>
<dbReference type="PANTHER" id="PTHR43498">
    <property type="entry name" value="FERREDOXIN:COB-COM HETERODISULFIDE REDUCTASE SUBUNIT A"/>
    <property type="match status" value="1"/>
</dbReference>
<keyword evidence="7" id="KW-0408">Iron</keyword>
<keyword evidence="6" id="KW-0560">Oxidoreductase</keyword>
<evidence type="ECO:0000256" key="7">
    <source>
        <dbReference type="ARBA" id="ARBA00023004"/>
    </source>
</evidence>
<dbReference type="PROSITE" id="PS51379">
    <property type="entry name" value="4FE4S_FER_2"/>
    <property type="match status" value="2"/>
</dbReference>
<evidence type="ECO:0000256" key="6">
    <source>
        <dbReference type="ARBA" id="ARBA00023002"/>
    </source>
</evidence>
<evidence type="ECO:0000256" key="3">
    <source>
        <dbReference type="ARBA" id="ARBA00022485"/>
    </source>
</evidence>
<dbReference type="Gene3D" id="3.30.70.20">
    <property type="match status" value="1"/>
</dbReference>
<dbReference type="InterPro" id="IPR036188">
    <property type="entry name" value="FAD/NAD-bd_sf"/>
</dbReference>
<evidence type="ECO:0000256" key="2">
    <source>
        <dbReference type="ARBA" id="ARBA00006561"/>
    </source>
</evidence>
<dbReference type="SUPFAM" id="SSF54862">
    <property type="entry name" value="4Fe-4S ferredoxins"/>
    <property type="match status" value="1"/>
</dbReference>
<keyword evidence="5" id="KW-0274">FAD</keyword>
<keyword evidence="8" id="KW-0411">Iron-sulfur</keyword>
<dbReference type="SUPFAM" id="SSF51905">
    <property type="entry name" value="FAD/NAD(P)-binding domain"/>
    <property type="match status" value="1"/>
</dbReference>
<dbReference type="InterPro" id="IPR017896">
    <property type="entry name" value="4Fe4S_Fe-S-bd"/>
</dbReference>
<proteinExistence type="inferred from homology"/>
<evidence type="ECO:0000256" key="1">
    <source>
        <dbReference type="ARBA" id="ARBA00001974"/>
    </source>
</evidence>
<keyword evidence="3" id="KW-0004">4Fe-4S</keyword>
<evidence type="ECO:0000256" key="8">
    <source>
        <dbReference type="ARBA" id="ARBA00023014"/>
    </source>
</evidence>
<evidence type="ECO:0000256" key="5">
    <source>
        <dbReference type="ARBA" id="ARBA00022827"/>
    </source>
</evidence>
<evidence type="ECO:0000313" key="10">
    <source>
        <dbReference type="EMBL" id="VAW55010.1"/>
    </source>
</evidence>
<dbReference type="PRINTS" id="PR00411">
    <property type="entry name" value="PNDRDTASEI"/>
</dbReference>
<dbReference type="Gene3D" id="3.40.50.720">
    <property type="entry name" value="NAD(P)-binding Rossmann-like Domain"/>
    <property type="match status" value="1"/>
</dbReference>
<dbReference type="Pfam" id="PF12831">
    <property type="entry name" value="FAD_oxidored"/>
    <property type="match status" value="1"/>
</dbReference>
<dbReference type="GO" id="GO:0046872">
    <property type="term" value="F:metal ion binding"/>
    <property type="evidence" value="ECO:0007669"/>
    <property type="project" value="UniProtKB-KW"/>
</dbReference>
<comment type="cofactor">
    <cofactor evidence="1">
        <name>FAD</name>
        <dbReference type="ChEBI" id="CHEBI:57692"/>
    </cofactor>
</comment>
<dbReference type="InterPro" id="IPR003813">
    <property type="entry name" value="MvhD/FlpD"/>
</dbReference>
<evidence type="ECO:0000259" key="9">
    <source>
        <dbReference type="PROSITE" id="PS51379"/>
    </source>
</evidence>
<dbReference type="PANTHER" id="PTHR43498:SF1">
    <property type="entry name" value="COB--COM HETERODISULFIDE REDUCTASE IRON-SULFUR SUBUNIT A"/>
    <property type="match status" value="1"/>
</dbReference>
<keyword evidence="4" id="KW-0479">Metal-binding</keyword>
<dbReference type="Pfam" id="PF13187">
    <property type="entry name" value="Fer4_9"/>
    <property type="match status" value="1"/>
</dbReference>
<dbReference type="AlphaFoldDB" id="A0A3B0WQY7"/>
<feature type="non-terminal residue" evidence="10">
    <location>
        <position position="1"/>
    </location>
</feature>
<dbReference type="GO" id="GO:0016491">
    <property type="term" value="F:oxidoreductase activity"/>
    <property type="evidence" value="ECO:0007669"/>
    <property type="project" value="UniProtKB-KW"/>
</dbReference>
<sequence length="612" mass="66300">FRSNKNILVVGGGISGMTAAIEASAAGYPATIVEKAGELGGVMGQLYKRVATTMPYAEPEDTTVADLIAKIDADSNITVHLNSTVTKTAGAPGRFDVDISTESGATTNVTMGAVVQTSGMKPFDANKLTEFAYDKSDNVITQLELEALAKDANGGPIKRKDGKEVQSVVFVQCAGQRSDKEGYLPYCSGFCCTASIKQAMYFKDSNPDVDTVIMYDDLRTPGAGGEDFYRSGQKKGIIFTKSSVSTVEANGDELTINFKDMILNEELSMPADLVVLATGQEPNSGPNPYALDEAKAAAEAAGEDMPTEVEITVDSILNLDYRQGTDLPHLKHGFTDSHFICFPYETRRTGIYSAGPVRRPMDSLQSTIDATGAAMKAILEVENAGKGLAAHPRSGDLSFPTFRIEGCTQCKRCTVECPFGAIDEDEKGFPSYNESRCRRCGTCMGACPVRVISFENYSIDTVGQQIKDVDIPDEFDEKPRILVLACENDAYPALDMAAQNRLEYSAFTRIVPIRCLGSVNTIWLTDALNSGFDGIILMGCQKGDDYQCHFVKGSEIAHMRMSKIADTLETLNLEKERVATYEVAITDVARTADLINDMAKTIEEIGMSPFKF</sequence>
<dbReference type="PROSITE" id="PS00198">
    <property type="entry name" value="4FE4S_FER_1"/>
    <property type="match status" value="1"/>
</dbReference>